<dbReference type="EMBL" id="FTMA01000003">
    <property type="protein sequence ID" value="SIQ79276.1"/>
    <property type="molecule type" value="Genomic_DNA"/>
</dbReference>
<name>A0A1N6VNK6_9FLAO</name>
<dbReference type="InterPro" id="IPR054168">
    <property type="entry name" value="PG_1098_Fer"/>
</dbReference>
<dbReference type="Proteomes" id="UP000186953">
    <property type="component" value="Unassembled WGS sequence"/>
</dbReference>
<feature type="domain" description="PG-1098 ferredoxin-like" evidence="2">
    <location>
        <begin position="279"/>
        <end position="321"/>
    </location>
</feature>
<dbReference type="RefSeq" id="WP_076548576.1">
    <property type="nucleotide sequence ID" value="NZ_FTMA01000003.1"/>
</dbReference>
<evidence type="ECO:0000259" key="1">
    <source>
        <dbReference type="Pfam" id="PF18096"/>
    </source>
</evidence>
<evidence type="ECO:0000259" key="2">
    <source>
        <dbReference type="Pfam" id="PF22013"/>
    </source>
</evidence>
<keyword evidence="4" id="KW-1185">Reference proteome</keyword>
<dbReference type="InterPro" id="IPR041497">
    <property type="entry name" value="Thump-like"/>
</dbReference>
<sequence length="392" mass="44991">MNTAILTNEIQGFINDNLKTDVHKIILSKQKFTKVSQKELVEQIESKLKSKSKLPTWFNTQNIYYPNKLNLSQTSSEITANYKASLVNGKSLVDVTGGFGVDSFAFCKKIKEVVHIEKNETLSQIARYNFNQLGISNITCIATNGLTFLQESPNTFSWLYIDPSRRDKENKKVYYLSDCEPNVIEHMDLLLVKSSNLLIKTGPLLDLKSGLKELSHVKEIHIVAVNNDVKEILWLIEKGFNSEAFIKTVNFKPNYKQEFCFRLSDEENTIPEYSEPLTYIYEPNAAILKSGSFQFTGDHFNLYKLHPHAHLYTSEKLIEFPGRVFIVKDIYEYSKKAIKKAGISKANITTRNFPDSIEKIRKKLQIKDGGDNYIFCTTNKYEKLIVISCFQI</sequence>
<reference evidence="4" key="1">
    <citation type="submission" date="2017-01" db="EMBL/GenBank/DDBJ databases">
        <authorList>
            <person name="Varghese N."/>
            <person name="Submissions S."/>
        </authorList>
    </citation>
    <scope>NUCLEOTIDE SEQUENCE [LARGE SCALE GENOMIC DNA]</scope>
    <source>
        <strain evidence="4">DSM 15366</strain>
    </source>
</reference>
<feature type="domain" description="THUMP-like" evidence="1">
    <location>
        <begin position="322"/>
        <end position="389"/>
    </location>
</feature>
<organism evidence="3 4">
    <name type="scientific">Maribacter ulvicola</name>
    <dbReference type="NCBI Taxonomy" id="228959"/>
    <lineage>
        <taxon>Bacteria</taxon>
        <taxon>Pseudomonadati</taxon>
        <taxon>Bacteroidota</taxon>
        <taxon>Flavobacteriia</taxon>
        <taxon>Flavobacteriales</taxon>
        <taxon>Flavobacteriaceae</taxon>
        <taxon>Maribacter</taxon>
    </lineage>
</organism>
<protein>
    <submittedName>
        <fullName evidence="3">Uncharacterized protein</fullName>
    </submittedName>
</protein>
<dbReference type="Pfam" id="PF22013">
    <property type="entry name" value="PG_1098_Fer"/>
    <property type="match status" value="1"/>
</dbReference>
<dbReference type="InterPro" id="IPR029063">
    <property type="entry name" value="SAM-dependent_MTases_sf"/>
</dbReference>
<dbReference type="OrthoDB" id="1000417at2"/>
<proteinExistence type="predicted"/>
<dbReference type="AlphaFoldDB" id="A0A1N6VNK6"/>
<dbReference type="Gene3D" id="1.10.10.1110">
    <property type="entry name" value="Methyltransferase PG1098, N-terminal domain"/>
    <property type="match status" value="1"/>
</dbReference>
<dbReference type="SUPFAM" id="SSF53335">
    <property type="entry name" value="S-adenosyl-L-methionine-dependent methyltransferases"/>
    <property type="match status" value="1"/>
</dbReference>
<dbReference type="STRING" id="228959.SAMN05421797_103189"/>
<dbReference type="Pfam" id="PF18096">
    <property type="entry name" value="Thump_like"/>
    <property type="match status" value="1"/>
</dbReference>
<evidence type="ECO:0000313" key="3">
    <source>
        <dbReference type="EMBL" id="SIQ79276.1"/>
    </source>
</evidence>
<dbReference type="Gene3D" id="3.40.50.150">
    <property type="entry name" value="Vaccinia Virus protein VP39"/>
    <property type="match status" value="1"/>
</dbReference>
<gene>
    <name evidence="3" type="ORF">SAMN05421797_103189</name>
</gene>
<evidence type="ECO:0000313" key="4">
    <source>
        <dbReference type="Proteomes" id="UP000186953"/>
    </source>
</evidence>
<accession>A0A1N6VNK6</accession>